<protein>
    <submittedName>
        <fullName evidence="2">Uncharacterized protein LOC128355351</fullName>
    </submittedName>
</protein>
<evidence type="ECO:0000256" key="1">
    <source>
        <dbReference type="SAM" id="MobiDB-lite"/>
    </source>
</evidence>
<feature type="compositionally biased region" description="Low complexity" evidence="1">
    <location>
        <begin position="223"/>
        <end position="240"/>
    </location>
</feature>
<evidence type="ECO:0000313" key="2">
    <source>
        <dbReference type="EMBL" id="CAK6960846.1"/>
    </source>
</evidence>
<gene>
    <name evidence="2" type="ORF">FSCOSCO3_A026082</name>
</gene>
<evidence type="ECO:0000313" key="3">
    <source>
        <dbReference type="Proteomes" id="UP001314229"/>
    </source>
</evidence>
<sequence length="491" mass="58254">MKKMKRALLIVPIALVVLGLGFMYNGDTDMITRSPQSNLDGKMVTLSRNGGGIAFYPTYYINSSDSNSEYQTSPPPTRPYPYRLYPYGFYPTRPSYYSNYGNRFYPTQPYRNQFYFNKPYRNRFYPTQPYPYRFYPTQAYRNRFYQTEAYRNRFYPTQAYRNRFYPTQDYRNRFYQTEDYRNRFYPTQDYRNRFYQTEAYRNRFYPTQPYPDQFLPTTPYPRPYTTRPYRTTRYTTTPPTLYPTTTHYPRPYRTTRYPYWTTAPTTTGVSVCVRYLTDFEQAQYPTLFTLSPASRTALRLAVRPTGWYTLSWDRFSYYRLNIKSDNRFWSNIGPELWTRVCLTVDTIKNVAQVFSGSTMSIRKMLPIKYHGSVLTWSNIGYNLRGNTLLEKRNAHKPPSTHQRCLIVQPPSSLVKKWLVSVVSYCHLPPVACRRTLSDVLVISCKKVFSVLCVSEGVKCRCVETGTIVEERESWYLSSPSSGVWKNITARK</sequence>
<proteinExistence type="predicted"/>
<organism evidence="2 3">
    <name type="scientific">Scomber scombrus</name>
    <name type="common">Atlantic mackerel</name>
    <name type="synonym">Scomber vernalis</name>
    <dbReference type="NCBI Taxonomy" id="13677"/>
    <lineage>
        <taxon>Eukaryota</taxon>
        <taxon>Metazoa</taxon>
        <taxon>Chordata</taxon>
        <taxon>Craniata</taxon>
        <taxon>Vertebrata</taxon>
        <taxon>Euteleostomi</taxon>
        <taxon>Actinopterygii</taxon>
        <taxon>Neopterygii</taxon>
        <taxon>Teleostei</taxon>
        <taxon>Neoteleostei</taxon>
        <taxon>Acanthomorphata</taxon>
        <taxon>Pelagiaria</taxon>
        <taxon>Scombriformes</taxon>
        <taxon>Scombridae</taxon>
        <taxon>Scomber</taxon>
    </lineage>
</organism>
<dbReference type="Proteomes" id="UP001314229">
    <property type="component" value="Unassembled WGS sequence"/>
</dbReference>
<name>A0AAV1NMW9_SCOSC</name>
<keyword evidence="3" id="KW-1185">Reference proteome</keyword>
<feature type="region of interest" description="Disordered" evidence="1">
    <location>
        <begin position="221"/>
        <end position="240"/>
    </location>
</feature>
<accession>A0AAV1NMW9</accession>
<comment type="caution">
    <text evidence="2">The sequence shown here is derived from an EMBL/GenBank/DDBJ whole genome shotgun (WGS) entry which is preliminary data.</text>
</comment>
<dbReference type="EMBL" id="CAWUFR010000047">
    <property type="protein sequence ID" value="CAK6960846.1"/>
    <property type="molecule type" value="Genomic_DNA"/>
</dbReference>
<dbReference type="AlphaFoldDB" id="A0AAV1NMW9"/>
<reference evidence="2 3" key="1">
    <citation type="submission" date="2024-01" db="EMBL/GenBank/DDBJ databases">
        <authorList>
            <person name="Alioto T."/>
            <person name="Alioto T."/>
            <person name="Gomez Garrido J."/>
        </authorList>
    </citation>
    <scope>NUCLEOTIDE SEQUENCE [LARGE SCALE GENOMIC DNA]</scope>
</reference>